<dbReference type="Pfam" id="PF12708">
    <property type="entry name" value="Pect-lyase_RHGA_epim"/>
    <property type="match status" value="2"/>
</dbReference>
<proteinExistence type="predicted"/>
<dbReference type="SUPFAM" id="SSF51126">
    <property type="entry name" value="Pectin lyase-like"/>
    <property type="match status" value="2"/>
</dbReference>
<organism evidence="3">
    <name type="scientific">Oppiella nova</name>
    <dbReference type="NCBI Taxonomy" id="334625"/>
    <lineage>
        <taxon>Eukaryota</taxon>
        <taxon>Metazoa</taxon>
        <taxon>Ecdysozoa</taxon>
        <taxon>Arthropoda</taxon>
        <taxon>Chelicerata</taxon>
        <taxon>Arachnida</taxon>
        <taxon>Acari</taxon>
        <taxon>Acariformes</taxon>
        <taxon>Sarcoptiformes</taxon>
        <taxon>Oribatida</taxon>
        <taxon>Brachypylina</taxon>
        <taxon>Oppioidea</taxon>
        <taxon>Oppiidae</taxon>
        <taxon>Oppiella</taxon>
    </lineage>
</organism>
<dbReference type="EMBL" id="CAJPVJ010002119">
    <property type="protein sequence ID" value="CAG2165800.1"/>
    <property type="molecule type" value="Genomic_DNA"/>
</dbReference>
<dbReference type="InterPro" id="IPR024535">
    <property type="entry name" value="RHGA/B-epi-like_pectate_lyase"/>
</dbReference>
<dbReference type="PANTHER" id="PTHR33928:SF2">
    <property type="entry name" value="PECTATE LYASE SUPERFAMILY PROTEIN DOMAIN-CONTAINING PROTEIN-RELATED"/>
    <property type="match status" value="1"/>
</dbReference>
<dbReference type="FunFam" id="2.160.20.10:FF:000023">
    <property type="entry name" value="Exo-beta-1,3-glucanase Exg0"/>
    <property type="match status" value="1"/>
</dbReference>
<evidence type="ECO:0000313" key="3">
    <source>
        <dbReference type="EMBL" id="CAD7645688.1"/>
    </source>
</evidence>
<evidence type="ECO:0000313" key="4">
    <source>
        <dbReference type="Proteomes" id="UP000728032"/>
    </source>
</evidence>
<feature type="chain" id="PRO_5036403541" description="Rhamnogalacturonase A/B/Epimerase-like pectate lyase domain-containing protein" evidence="1">
    <location>
        <begin position="21"/>
        <end position="778"/>
    </location>
</feature>
<reference evidence="3" key="1">
    <citation type="submission" date="2020-11" db="EMBL/GenBank/DDBJ databases">
        <authorList>
            <person name="Tran Van P."/>
        </authorList>
    </citation>
    <scope>NUCLEOTIDE SEQUENCE</scope>
</reference>
<dbReference type="EMBL" id="OC916944">
    <property type="protein sequence ID" value="CAD7645688.1"/>
    <property type="molecule type" value="Genomic_DNA"/>
</dbReference>
<dbReference type="GO" id="GO:0004650">
    <property type="term" value="F:polygalacturonase activity"/>
    <property type="evidence" value="ECO:0007669"/>
    <property type="project" value="InterPro"/>
</dbReference>
<dbReference type="InterPro" id="IPR011050">
    <property type="entry name" value="Pectin_lyase_fold/virulence"/>
</dbReference>
<dbReference type="OrthoDB" id="1046782at2759"/>
<feature type="signal peptide" evidence="1">
    <location>
        <begin position="1"/>
        <end position="20"/>
    </location>
</feature>
<dbReference type="InterPro" id="IPR012334">
    <property type="entry name" value="Pectin_lyas_fold"/>
</dbReference>
<dbReference type="PANTHER" id="PTHR33928">
    <property type="entry name" value="POLYGALACTURONASE QRT3"/>
    <property type="match status" value="1"/>
</dbReference>
<evidence type="ECO:0000259" key="2">
    <source>
        <dbReference type="Pfam" id="PF12708"/>
    </source>
</evidence>
<evidence type="ECO:0000256" key="1">
    <source>
        <dbReference type="SAM" id="SignalP"/>
    </source>
</evidence>
<dbReference type="InterPro" id="IPR039279">
    <property type="entry name" value="QRT3-like"/>
</dbReference>
<accession>A0A7R9LPV8</accession>
<name>A0A7R9LPV8_9ACAR</name>
<dbReference type="AlphaFoldDB" id="A0A7R9LPV8"/>
<dbReference type="CDD" id="cd23668">
    <property type="entry name" value="GH55_beta13glucanase-like"/>
    <property type="match status" value="1"/>
</dbReference>
<feature type="domain" description="Rhamnogalacturonase A/B/Epimerase-like pectate lyase" evidence="2">
    <location>
        <begin position="61"/>
        <end position="287"/>
    </location>
</feature>
<dbReference type="Gene3D" id="2.160.20.10">
    <property type="entry name" value="Single-stranded right-handed beta-helix, Pectin lyase-like"/>
    <property type="match status" value="2"/>
</dbReference>
<feature type="domain" description="Rhamnogalacturonase A/B/Epimerase-like pectate lyase" evidence="2">
    <location>
        <begin position="416"/>
        <end position="485"/>
    </location>
</feature>
<gene>
    <name evidence="3" type="ORF">ONB1V03_LOCUS5338</name>
</gene>
<keyword evidence="4" id="KW-1185">Reference proteome</keyword>
<dbReference type="Proteomes" id="UP000728032">
    <property type="component" value="Unassembled WGS sequence"/>
</dbReference>
<keyword evidence="1" id="KW-0732">Signal</keyword>
<sequence length="778" mass="85098">MFQELLALAFVAYLCPHAHTLGTQCGGKDLPHSPQKDHWLRVLKHEELAPFNNNPGSYKVFRNVKDYGAKGDGVTDDSLAINLAISEGDRCGITCPSSTIAPAIVYFPPGKYLISQTLLQFYFTQFIGDAIDLPVLIMDPKFTGINASALIASNKYVSGDIPVWVQQNNFYRQIRNFVIDLTRAPPDKEATAIFWQVAQATSITNVHVKMSTAPGNKHQGLWMNDGSGGYMSDLTFDGGNIGMWIGNQQFTSRNITIRNANTAIWLTWVWSWTFKGIKIENCKTAIDITNIDGTTKEILTDSLLVMDSEITNTPIGILTIRNATSKPVSGALVLDNIKLSNVQKAVARPDGSTVLEGGTKTIDSWGMGRFYDTQGKGAYKEANLPVPPKPAVLLDSNKRFFERPKPQYTDVAMADFISVKAEGAKGDGSTDDTKAIQETLSKWAGCKVIYFPAGDYVVSDTVLVPEGSRIIGEIWSTIMATGAKFANANEPIPVFKIGNPGDKGIAEISEMMFTTLGPVPGAIILQINLKESVQGGVGLWDVHFRVGGAKGTKLQTDTCKKGVAAKPECMGAFMMLHIAPTGSALLDNVWAWVADHDIDGPSQISIFNGRGIHIESTEGPVWLYGTSSEHSVFYQYSIANAKNVMMGTIQTETAYYQAYPPAPQPFTPLPKWSDPDFSHCEKGSVTCPMGWGLRIFNSEHVYVYGAGLYNFFQNYDQGCLKVEHCQDSMVSIEKSPKNVFIYNLNTKASDNMVSVDGQSRVKQADNRAAFVSTIGGFF</sequence>
<protein>
    <recommendedName>
        <fullName evidence="2">Rhamnogalacturonase A/B/Epimerase-like pectate lyase domain-containing protein</fullName>
    </recommendedName>
</protein>